<keyword evidence="9" id="KW-0547">Nucleotide-binding</keyword>
<feature type="coiled-coil region" evidence="17">
    <location>
        <begin position="330"/>
        <end position="357"/>
    </location>
</feature>
<dbReference type="SMART" id="SM00388">
    <property type="entry name" value="HisKA"/>
    <property type="match status" value="1"/>
</dbReference>
<evidence type="ECO:0000256" key="9">
    <source>
        <dbReference type="ARBA" id="ARBA00022741"/>
    </source>
</evidence>
<dbReference type="CDD" id="cd00082">
    <property type="entry name" value="HisKA"/>
    <property type="match status" value="1"/>
</dbReference>
<evidence type="ECO:0000256" key="13">
    <source>
        <dbReference type="ARBA" id="ARBA00023012"/>
    </source>
</evidence>
<keyword evidence="7" id="KW-0808">Transferase</keyword>
<dbReference type="Pfam" id="PF00512">
    <property type="entry name" value="HisKA"/>
    <property type="match status" value="1"/>
</dbReference>
<accession>A0A8J7M022</accession>
<dbReference type="EC" id="2.7.13.3" evidence="3"/>
<dbReference type="Proteomes" id="UP000619079">
    <property type="component" value="Unassembled WGS sequence"/>
</dbReference>
<dbReference type="Gene3D" id="3.30.450.20">
    <property type="entry name" value="PAS domain"/>
    <property type="match status" value="1"/>
</dbReference>
<dbReference type="InterPro" id="IPR036890">
    <property type="entry name" value="HATPase_C_sf"/>
</dbReference>
<protein>
    <recommendedName>
        <fullName evidence="16">C4-dicarboxylate transport sensor protein DctB</fullName>
        <ecNumber evidence="3">2.7.13.3</ecNumber>
    </recommendedName>
</protein>
<dbReference type="AlphaFoldDB" id="A0A8J7M022"/>
<dbReference type="PANTHER" id="PTHR43065">
    <property type="entry name" value="SENSOR HISTIDINE KINASE"/>
    <property type="match status" value="1"/>
</dbReference>
<dbReference type="GO" id="GO:0005886">
    <property type="term" value="C:plasma membrane"/>
    <property type="evidence" value="ECO:0007669"/>
    <property type="project" value="UniProtKB-SubCell"/>
</dbReference>
<name>A0A8J7M022_9RHOB</name>
<dbReference type="InterPro" id="IPR004358">
    <property type="entry name" value="Sig_transdc_His_kin-like_C"/>
</dbReference>
<proteinExistence type="predicted"/>
<evidence type="ECO:0000256" key="10">
    <source>
        <dbReference type="ARBA" id="ARBA00022777"/>
    </source>
</evidence>
<dbReference type="EMBL" id="JAELVR010000015">
    <property type="protein sequence ID" value="MBJ6373526.1"/>
    <property type="molecule type" value="Genomic_DNA"/>
</dbReference>
<dbReference type="GO" id="GO:0005524">
    <property type="term" value="F:ATP binding"/>
    <property type="evidence" value="ECO:0007669"/>
    <property type="project" value="UniProtKB-KW"/>
</dbReference>
<comment type="function">
    <text evidence="15">Member of the two-component regulatory system DctB/DctD involved in the transport of C4-dicarboxylates. DctB functions as a membrane-associated protein kinase that phosphorylates DctD in response to environmental signals.</text>
</comment>
<comment type="caution">
    <text evidence="20">The sequence shown here is derived from an EMBL/GenBank/DDBJ whole genome shotgun (WGS) entry which is preliminary data.</text>
</comment>
<evidence type="ECO:0000256" key="12">
    <source>
        <dbReference type="ARBA" id="ARBA00022989"/>
    </source>
</evidence>
<dbReference type="RefSeq" id="WP_199026402.1">
    <property type="nucleotide sequence ID" value="NZ_JAELVR010000015.1"/>
</dbReference>
<dbReference type="SMART" id="SM00387">
    <property type="entry name" value="HATPase_c"/>
    <property type="match status" value="1"/>
</dbReference>
<keyword evidence="10 20" id="KW-0418">Kinase</keyword>
<feature type="domain" description="Histidine kinase" evidence="19">
    <location>
        <begin position="366"/>
        <end position="578"/>
    </location>
</feature>
<evidence type="ECO:0000256" key="4">
    <source>
        <dbReference type="ARBA" id="ARBA00022475"/>
    </source>
</evidence>
<dbReference type="PANTHER" id="PTHR43065:SF46">
    <property type="entry name" value="C4-DICARBOXYLATE TRANSPORT SENSOR PROTEIN DCTB"/>
    <property type="match status" value="1"/>
</dbReference>
<evidence type="ECO:0000256" key="3">
    <source>
        <dbReference type="ARBA" id="ARBA00012438"/>
    </source>
</evidence>
<evidence type="ECO:0000256" key="15">
    <source>
        <dbReference type="ARBA" id="ARBA00059004"/>
    </source>
</evidence>
<keyword evidence="14 18" id="KW-0472">Membrane</keyword>
<dbReference type="PROSITE" id="PS50109">
    <property type="entry name" value="HIS_KIN"/>
    <property type="match status" value="1"/>
</dbReference>
<keyword evidence="12 18" id="KW-1133">Transmembrane helix</keyword>
<dbReference type="SUPFAM" id="SSF47384">
    <property type="entry name" value="Homodimeric domain of signal transducing histidine kinase"/>
    <property type="match status" value="1"/>
</dbReference>
<gene>
    <name evidence="20" type="ORF">JF290_18535</name>
</gene>
<evidence type="ECO:0000256" key="7">
    <source>
        <dbReference type="ARBA" id="ARBA00022679"/>
    </source>
</evidence>
<dbReference type="FunFam" id="1.10.287.130:FF:000049">
    <property type="entry name" value="C4-dicarboxylate transport sensor protein DctB"/>
    <property type="match status" value="1"/>
</dbReference>
<evidence type="ECO:0000256" key="5">
    <source>
        <dbReference type="ARBA" id="ARBA00022519"/>
    </source>
</evidence>
<evidence type="ECO:0000256" key="17">
    <source>
        <dbReference type="SAM" id="Coils"/>
    </source>
</evidence>
<dbReference type="Gene3D" id="1.10.287.130">
    <property type="match status" value="1"/>
</dbReference>
<sequence>MTASRLKRRWIVLGFILAVAALAGGVWRYGYLQALEQLARRAEADLALASDRLDTQLKVYQELAVLVSDHPMIEAATTSADMADLSAVLLEIADKTSALDVAFANARGEVLASANGLTPANLSDAPYFRRAMQGALGSDHGIRTPLSRRAYFYAAPVFARSGRVDGAVIVVADVEGIEQSWPGSTPAVFFTDVNDEVFFTNRSELLFWKRPAAGQGLVPPAGAARPFSADMVGSHEIWSLDWGPYLPRHALHLKRDLPVIGLTGEILVDAAPALRLAGLQAGALTAICLAFGALLFLATERRRALATANAVLESRVAERTRALSATNTRLLREVAERQEAEAALKQAQADLVQAGKLSALGQMSAGISHELNQPLMAIRSFAENGTQYLDRGRADKAAENLARISDLARRMGRIIRNLRAFARQESEAAARVDLIGVLTSAIELTETRLQRDGVRLHFTPPAHPVWVRGGEVRLGQVFVNLITNAADAMDGAEHRDIQIELSTEVPVTVTVRDTGPGLDLPDKVFDPFYTTKAVGASEGMGLGLSISYGIVQSFGGVIRGENAPDGGAVFTVQLEAWQEERAA</sequence>
<dbReference type="InterPro" id="IPR029151">
    <property type="entry name" value="Sensor-like_sf"/>
</dbReference>
<evidence type="ECO:0000313" key="20">
    <source>
        <dbReference type="EMBL" id="MBJ6373526.1"/>
    </source>
</evidence>
<evidence type="ECO:0000256" key="16">
    <source>
        <dbReference type="ARBA" id="ARBA00073143"/>
    </source>
</evidence>
<dbReference type="SUPFAM" id="SSF103190">
    <property type="entry name" value="Sensory domain-like"/>
    <property type="match status" value="1"/>
</dbReference>
<keyword evidence="4" id="KW-1003">Cell membrane</keyword>
<evidence type="ECO:0000256" key="8">
    <source>
        <dbReference type="ARBA" id="ARBA00022692"/>
    </source>
</evidence>
<dbReference type="Pfam" id="PF02518">
    <property type="entry name" value="HATPase_c"/>
    <property type="match status" value="1"/>
</dbReference>
<evidence type="ECO:0000256" key="18">
    <source>
        <dbReference type="SAM" id="Phobius"/>
    </source>
</evidence>
<evidence type="ECO:0000256" key="11">
    <source>
        <dbReference type="ARBA" id="ARBA00022840"/>
    </source>
</evidence>
<evidence type="ECO:0000256" key="6">
    <source>
        <dbReference type="ARBA" id="ARBA00022553"/>
    </source>
</evidence>
<feature type="transmembrane region" description="Helical" evidence="18">
    <location>
        <begin position="277"/>
        <end position="298"/>
    </location>
</feature>
<comment type="catalytic activity">
    <reaction evidence="1">
        <text>ATP + protein L-histidine = ADP + protein N-phospho-L-histidine.</text>
        <dbReference type="EC" id="2.7.13.3"/>
    </reaction>
</comment>
<evidence type="ECO:0000256" key="1">
    <source>
        <dbReference type="ARBA" id="ARBA00000085"/>
    </source>
</evidence>
<keyword evidence="21" id="KW-1185">Reference proteome</keyword>
<evidence type="ECO:0000313" key="21">
    <source>
        <dbReference type="Proteomes" id="UP000619079"/>
    </source>
</evidence>
<comment type="subcellular location">
    <subcellularLocation>
        <location evidence="2">Cell inner membrane</location>
        <topology evidence="2">Multi-pass membrane protein</topology>
    </subcellularLocation>
</comment>
<keyword evidence="13" id="KW-0902">Two-component regulatory system</keyword>
<dbReference type="InterPro" id="IPR003594">
    <property type="entry name" value="HATPase_dom"/>
</dbReference>
<dbReference type="InterPro" id="IPR005467">
    <property type="entry name" value="His_kinase_dom"/>
</dbReference>
<evidence type="ECO:0000259" key="19">
    <source>
        <dbReference type="PROSITE" id="PS50109"/>
    </source>
</evidence>
<evidence type="ECO:0000256" key="14">
    <source>
        <dbReference type="ARBA" id="ARBA00023136"/>
    </source>
</evidence>
<dbReference type="InterPro" id="IPR003661">
    <property type="entry name" value="HisK_dim/P_dom"/>
</dbReference>
<evidence type="ECO:0000256" key="2">
    <source>
        <dbReference type="ARBA" id="ARBA00004429"/>
    </source>
</evidence>
<dbReference type="PIRSF" id="PIRSF036431">
    <property type="entry name" value="STHK_DctB"/>
    <property type="match status" value="1"/>
</dbReference>
<reference evidence="20" key="1">
    <citation type="submission" date="2020-12" db="EMBL/GenBank/DDBJ databases">
        <title>Sedimentitalea sp. nov., isolated from sand in Incheon.</title>
        <authorList>
            <person name="Kim W."/>
        </authorList>
    </citation>
    <scope>NUCLEOTIDE SEQUENCE</scope>
    <source>
        <strain evidence="20">CAU 1593</strain>
    </source>
</reference>
<keyword evidence="17" id="KW-0175">Coiled coil</keyword>
<dbReference type="InterPro" id="IPR036097">
    <property type="entry name" value="HisK_dim/P_sf"/>
</dbReference>
<dbReference type="SUPFAM" id="SSF55874">
    <property type="entry name" value="ATPase domain of HSP90 chaperone/DNA topoisomerase II/histidine kinase"/>
    <property type="match status" value="1"/>
</dbReference>
<keyword evidence="6" id="KW-0597">Phosphoprotein</keyword>
<keyword evidence="11" id="KW-0067">ATP-binding</keyword>
<organism evidence="20 21">
    <name type="scientific">Sedimentitalea arenosa</name>
    <dbReference type="NCBI Taxonomy" id="2798803"/>
    <lineage>
        <taxon>Bacteria</taxon>
        <taxon>Pseudomonadati</taxon>
        <taxon>Pseudomonadota</taxon>
        <taxon>Alphaproteobacteria</taxon>
        <taxon>Rhodobacterales</taxon>
        <taxon>Paracoccaceae</taxon>
        <taxon>Sedimentitalea</taxon>
    </lineage>
</organism>
<dbReference type="Gene3D" id="3.30.565.10">
    <property type="entry name" value="Histidine kinase-like ATPase, C-terminal domain"/>
    <property type="match status" value="1"/>
</dbReference>
<dbReference type="GO" id="GO:0000155">
    <property type="term" value="F:phosphorelay sensor kinase activity"/>
    <property type="evidence" value="ECO:0007669"/>
    <property type="project" value="InterPro"/>
</dbReference>
<dbReference type="InterPro" id="IPR017055">
    <property type="entry name" value="Sig_transdc_His_kinase_DctB"/>
</dbReference>
<keyword evidence="5" id="KW-0997">Cell inner membrane</keyword>
<keyword evidence="8 18" id="KW-0812">Transmembrane</keyword>
<dbReference type="PRINTS" id="PR00344">
    <property type="entry name" value="BCTRLSENSOR"/>
</dbReference>